<keyword evidence="8" id="KW-0378">Hydrolase</keyword>
<dbReference type="GO" id="GO:0051539">
    <property type="term" value="F:4 iron, 4 sulfur cluster binding"/>
    <property type="evidence" value="ECO:0007669"/>
    <property type="project" value="UniProtKB-KW"/>
</dbReference>
<evidence type="ECO:0000256" key="9">
    <source>
        <dbReference type="ARBA" id="ARBA00023004"/>
    </source>
</evidence>
<evidence type="ECO:0000256" key="4">
    <source>
        <dbReference type="ARBA" id="ARBA00011245"/>
    </source>
</evidence>
<keyword evidence="9" id="KW-0408">Iron</keyword>
<comment type="cofactor">
    <cofactor evidence="2">
        <name>[4Fe-4S] cluster</name>
        <dbReference type="ChEBI" id="CHEBI:49883"/>
    </cofactor>
</comment>
<dbReference type="InterPro" id="IPR019190">
    <property type="entry name" value="EXOV"/>
</dbReference>
<dbReference type="AlphaFoldDB" id="A0A2V1ATH4"/>
<evidence type="ECO:0000313" key="12">
    <source>
        <dbReference type="EMBL" id="PVH20241.1"/>
    </source>
</evidence>
<evidence type="ECO:0000256" key="5">
    <source>
        <dbReference type="ARBA" id="ARBA00013561"/>
    </source>
</evidence>
<dbReference type="GO" id="GO:0036297">
    <property type="term" value="P:interstrand cross-link repair"/>
    <property type="evidence" value="ECO:0007669"/>
    <property type="project" value="TreeGrafter"/>
</dbReference>
<evidence type="ECO:0000256" key="2">
    <source>
        <dbReference type="ARBA" id="ARBA00001966"/>
    </source>
</evidence>
<dbReference type="PANTHER" id="PTHR14464:SF4">
    <property type="entry name" value="EXONUCLEASE V"/>
    <property type="match status" value="1"/>
</dbReference>
<comment type="caution">
    <text evidence="12">The sequence shown here is derived from an EMBL/GenBank/DDBJ whole genome shotgun (WGS) entry which is preliminary data.</text>
</comment>
<dbReference type="GO" id="GO:0005634">
    <property type="term" value="C:nucleus"/>
    <property type="evidence" value="ECO:0007669"/>
    <property type="project" value="TreeGrafter"/>
</dbReference>
<accession>A0A2V1ATH4</accession>
<gene>
    <name evidence="12" type="ORF">CXQ85_002025</name>
</gene>
<dbReference type="VEuPathDB" id="FungiDB:CXQ85_002025"/>
<organism evidence="12 13">
    <name type="scientific">Candidozyma haemuli</name>
    <dbReference type="NCBI Taxonomy" id="45357"/>
    <lineage>
        <taxon>Eukaryota</taxon>
        <taxon>Fungi</taxon>
        <taxon>Dikarya</taxon>
        <taxon>Ascomycota</taxon>
        <taxon>Saccharomycotina</taxon>
        <taxon>Pichiomycetes</taxon>
        <taxon>Metschnikowiaceae</taxon>
        <taxon>Candidozyma</taxon>
    </lineage>
</organism>
<keyword evidence="8" id="KW-0269">Exonuclease</keyword>
<dbReference type="RefSeq" id="XP_025341181.1">
    <property type="nucleotide sequence ID" value="XM_025485716.1"/>
</dbReference>
<evidence type="ECO:0000313" key="13">
    <source>
        <dbReference type="Proteomes" id="UP000244309"/>
    </source>
</evidence>
<comment type="similarity">
    <text evidence="3">Belongs to the EXO5 family.</text>
</comment>
<evidence type="ECO:0000256" key="11">
    <source>
        <dbReference type="ARBA" id="ARBA00030412"/>
    </source>
</evidence>
<comment type="subunit">
    <text evidence="4">Monomer.</text>
</comment>
<dbReference type="Pfam" id="PF09810">
    <property type="entry name" value="Exo5"/>
    <property type="match status" value="1"/>
</dbReference>
<dbReference type="PANTHER" id="PTHR14464">
    <property type="entry name" value="EXONUCLEASE V"/>
    <property type="match status" value="1"/>
</dbReference>
<keyword evidence="13" id="KW-1185">Reference proteome</keyword>
<dbReference type="GO" id="GO:0045145">
    <property type="term" value="F:single-stranded DNA 5'-3' DNA exonuclease activity"/>
    <property type="evidence" value="ECO:0007669"/>
    <property type="project" value="InterPro"/>
</dbReference>
<dbReference type="Proteomes" id="UP000244309">
    <property type="component" value="Unassembled WGS sequence"/>
</dbReference>
<name>A0A2V1ATH4_9ASCO</name>
<keyword evidence="6" id="KW-0004">4Fe-4S</keyword>
<dbReference type="EMBL" id="PKFO01000003">
    <property type="protein sequence ID" value="PVH20241.1"/>
    <property type="molecule type" value="Genomic_DNA"/>
</dbReference>
<evidence type="ECO:0000256" key="1">
    <source>
        <dbReference type="ARBA" id="ARBA00001946"/>
    </source>
</evidence>
<evidence type="ECO:0000256" key="7">
    <source>
        <dbReference type="ARBA" id="ARBA00022722"/>
    </source>
</evidence>
<proteinExistence type="inferred from homology"/>
<dbReference type="GeneID" id="37007356"/>
<evidence type="ECO:0000256" key="8">
    <source>
        <dbReference type="ARBA" id="ARBA00022839"/>
    </source>
</evidence>
<protein>
    <recommendedName>
        <fullName evidence="5">Exonuclease V, mitochondrial</fullName>
    </recommendedName>
    <alternativeName>
        <fullName evidence="11">Defects in morphology protein 1</fullName>
    </alternativeName>
</protein>
<dbReference type="GO" id="GO:0005739">
    <property type="term" value="C:mitochondrion"/>
    <property type="evidence" value="ECO:0007669"/>
    <property type="project" value="TreeGrafter"/>
</dbReference>
<comment type="cofactor">
    <cofactor evidence="1">
        <name>Mg(2+)</name>
        <dbReference type="ChEBI" id="CHEBI:18420"/>
    </cofactor>
</comment>
<evidence type="ECO:0000256" key="6">
    <source>
        <dbReference type="ARBA" id="ARBA00022485"/>
    </source>
</evidence>
<keyword evidence="7" id="KW-0540">Nuclease</keyword>
<sequence length="553" mass="62867">MGRTLKFRVPKQVLRRPQALVTSDRAATLPLLFDIRKETNLYEPETPPPGVFRVLEKFGRPSTSLLHIPRNLQPDPFTYFCTENSADESYVTEPRLSVTKLLTDAWCELQLFYDVYAGSHRKQLTGRLAEGISYHDKLESEEHEVADMSATVEKLGEVAASHTKEDALYLGRNESSAAWCKNMAEHAIKRGISLAHTRHSRELMVHGYIDLETGKLIEKTEDLHKGVLVNGIADIVQFEPKDKATDLPEVASDTTEAPELRSITLASPVLDLKREIPEAKRELQRDIDQKMLQIIDVKTRGVKSLPKPVSQLKAAKIQCMYYTRFIHNLAKDVDFAYASYQENAKRRNIDADSDIGEAHAAILLLENFEALALDFIRLAKGETIGFESHDAVMKEKYREVDAEKVNYSFSRFIPEEEFKDLLAKVYGDKLASSSVDISALFKPWRYPLTPRYFMARAAQILNTLERYRSATVGVDYHHAKSSTFIGSKVYPYSVKEHNKAMRDAANFWTGKRLPREADLKFKCQNCEFKSRCPAVNKPSKESIGALIYHDLLD</sequence>
<evidence type="ECO:0000256" key="3">
    <source>
        <dbReference type="ARBA" id="ARBA00009797"/>
    </source>
</evidence>
<dbReference type="OrthoDB" id="354769at2759"/>
<reference evidence="12 13" key="1">
    <citation type="submission" date="2017-12" db="EMBL/GenBank/DDBJ databases">
        <title>Genome Sequence of a Multidrug-Resistant Candida haemulonii Isolate from a Patient with Chronic Leg Ulcers in Israel.</title>
        <authorList>
            <person name="Chow N.A."/>
            <person name="Gade L."/>
            <person name="Batra D."/>
            <person name="Rowe L.A."/>
            <person name="Ben-Ami R."/>
            <person name="Loparev V.N."/>
            <person name="Litvintseva A.P."/>
        </authorList>
    </citation>
    <scope>NUCLEOTIDE SEQUENCE [LARGE SCALE GENOMIC DNA]</scope>
    <source>
        <strain evidence="12 13">B11899</strain>
    </source>
</reference>
<keyword evidence="6" id="KW-0479">Metal-binding</keyword>
<evidence type="ECO:0000256" key="10">
    <source>
        <dbReference type="ARBA" id="ARBA00023014"/>
    </source>
</evidence>
<keyword evidence="10" id="KW-0411">Iron-sulfur</keyword>